<proteinExistence type="predicted"/>
<comment type="caution">
    <text evidence="2">The sequence shown here is derived from an EMBL/GenBank/DDBJ whole genome shotgun (WGS) entry which is preliminary data.</text>
</comment>
<accession>A0A6V7TXG1</accession>
<organism evidence="2 3">
    <name type="scientific">Meloidogyne enterolobii</name>
    <name type="common">Root-knot nematode worm</name>
    <name type="synonym">Meloidogyne mayaguensis</name>
    <dbReference type="NCBI Taxonomy" id="390850"/>
    <lineage>
        <taxon>Eukaryota</taxon>
        <taxon>Metazoa</taxon>
        <taxon>Ecdysozoa</taxon>
        <taxon>Nematoda</taxon>
        <taxon>Chromadorea</taxon>
        <taxon>Rhabditida</taxon>
        <taxon>Tylenchina</taxon>
        <taxon>Tylenchomorpha</taxon>
        <taxon>Tylenchoidea</taxon>
        <taxon>Meloidogynidae</taxon>
        <taxon>Meloidogyninae</taxon>
        <taxon>Meloidogyne</taxon>
    </lineage>
</organism>
<feature type="region of interest" description="Disordered" evidence="1">
    <location>
        <begin position="33"/>
        <end position="90"/>
    </location>
</feature>
<evidence type="ECO:0000313" key="2">
    <source>
        <dbReference type="EMBL" id="CAD2138178.1"/>
    </source>
</evidence>
<feature type="compositionally biased region" description="Basic residues" evidence="1">
    <location>
        <begin position="43"/>
        <end position="53"/>
    </location>
</feature>
<gene>
    <name evidence="2" type="ORF">MENT_LOCUS5697</name>
</gene>
<dbReference type="Proteomes" id="UP000580250">
    <property type="component" value="Unassembled WGS sequence"/>
</dbReference>
<evidence type="ECO:0000256" key="1">
    <source>
        <dbReference type="SAM" id="MobiDB-lite"/>
    </source>
</evidence>
<name>A0A6V7TXG1_MELEN</name>
<evidence type="ECO:0000313" key="3">
    <source>
        <dbReference type="Proteomes" id="UP000580250"/>
    </source>
</evidence>
<dbReference type="EMBL" id="CAJEWN010000021">
    <property type="protein sequence ID" value="CAD2138178.1"/>
    <property type="molecule type" value="Genomic_DNA"/>
</dbReference>
<sequence length="90" mass="10277">MDTCNNCAKLQVELNAMAARALKAEDELKEMNLRALKAEEPSKKKKKRNRGRKNNVGSRERNWLKLQKLQAQSRPPPSPPVLQIKKENGI</sequence>
<protein>
    <submittedName>
        <fullName evidence="2">Uncharacterized protein</fullName>
    </submittedName>
</protein>
<dbReference type="AlphaFoldDB" id="A0A6V7TXG1"/>
<feature type="compositionally biased region" description="Basic and acidic residues" evidence="1">
    <location>
        <begin position="33"/>
        <end position="42"/>
    </location>
</feature>
<reference evidence="2 3" key="1">
    <citation type="submission" date="2020-08" db="EMBL/GenBank/DDBJ databases">
        <authorList>
            <person name="Koutsovoulos G."/>
            <person name="Danchin GJ E."/>
        </authorList>
    </citation>
    <scope>NUCLEOTIDE SEQUENCE [LARGE SCALE GENOMIC DNA]</scope>
</reference>